<organism evidence="8 9">
    <name type="scientific">Hymenobacter ruricola</name>
    <dbReference type="NCBI Taxonomy" id="2791023"/>
    <lineage>
        <taxon>Bacteria</taxon>
        <taxon>Pseudomonadati</taxon>
        <taxon>Bacteroidota</taxon>
        <taxon>Cytophagia</taxon>
        <taxon>Cytophagales</taxon>
        <taxon>Hymenobacteraceae</taxon>
        <taxon>Hymenobacter</taxon>
    </lineage>
</organism>
<dbReference type="PROSITE" id="PS00737">
    <property type="entry name" value="THIOLASE_2"/>
    <property type="match status" value="1"/>
</dbReference>
<name>A0ABS0I2Z0_9BACT</name>
<accession>A0ABS0I2Z0</accession>
<dbReference type="InterPro" id="IPR002155">
    <property type="entry name" value="Thiolase"/>
</dbReference>
<protein>
    <submittedName>
        <fullName evidence="8">Thiolase family protein</fullName>
    </submittedName>
</protein>
<proteinExistence type="inferred from homology"/>
<comment type="similarity">
    <text evidence="2 5">Belongs to the thiolase-like superfamily. Thiolase family.</text>
</comment>
<dbReference type="InterPro" id="IPR020613">
    <property type="entry name" value="Thiolase_CS"/>
</dbReference>
<dbReference type="PANTHER" id="PTHR43853:SF21">
    <property type="entry name" value="STEROID 3-KETOACYL-COA THIOLASE"/>
    <property type="match status" value="1"/>
</dbReference>
<sequence length="378" mass="38550">MDAYLLDFARTPFQFARKGTFATLPPAELAAQLVRGLLARQAFDPAELEDVLLGCAYPEGEQGDNLARIVALLAGLPQHIAGATINRFCGSSMTSIHAAAGSIATGAGEAFLCLGVESMTKVPQSGLHPSPSPALLQLRPETYTPMGITAENVARQYGISRETQEQFATASQAKAAAAVAAGAFADELVPVQLSDGSVVTQDGCLRPATTPAGLAGLKPAFAADGTVTAGTSSPLTDGAAAVLVVSEAFLRRHQLTPLAQLRSVAVAGVGPEVMGLGPIPATHKALARAGLRLADMDVVELNEAFATQALACQQELGIAPEKLNLDGGALALGHPLGATGARITGKAAGLLRRTGGRYALATQCIGGGQGIATVLERC</sequence>
<comment type="pathway">
    <text evidence="1">Lipid metabolism.</text>
</comment>
<keyword evidence="9" id="KW-1185">Reference proteome</keyword>
<keyword evidence="4 5" id="KW-0012">Acyltransferase</keyword>
<dbReference type="InterPro" id="IPR020617">
    <property type="entry name" value="Thiolase_C"/>
</dbReference>
<dbReference type="RefSeq" id="WP_196292752.1">
    <property type="nucleotide sequence ID" value="NZ_JADQDM010000003.1"/>
</dbReference>
<dbReference type="Pfam" id="PF02803">
    <property type="entry name" value="Thiolase_C"/>
    <property type="match status" value="1"/>
</dbReference>
<dbReference type="EMBL" id="JADQDM010000003">
    <property type="protein sequence ID" value="MBF9221304.1"/>
    <property type="molecule type" value="Genomic_DNA"/>
</dbReference>
<dbReference type="InterPro" id="IPR050215">
    <property type="entry name" value="Thiolase-like_sf_Thiolase"/>
</dbReference>
<dbReference type="InterPro" id="IPR020615">
    <property type="entry name" value="Thiolase_acyl_enz_int_AS"/>
</dbReference>
<dbReference type="InterPro" id="IPR020616">
    <property type="entry name" value="Thiolase_N"/>
</dbReference>
<dbReference type="PROSITE" id="PS00098">
    <property type="entry name" value="THIOLASE_1"/>
    <property type="match status" value="1"/>
</dbReference>
<reference evidence="8 9" key="1">
    <citation type="submission" date="2020-11" db="EMBL/GenBank/DDBJ databases">
        <authorList>
            <person name="Kim M.K."/>
        </authorList>
    </citation>
    <scope>NUCLEOTIDE SEQUENCE [LARGE SCALE GENOMIC DNA]</scope>
    <source>
        <strain evidence="8 9">BT662</strain>
    </source>
</reference>
<evidence type="ECO:0000256" key="1">
    <source>
        <dbReference type="ARBA" id="ARBA00005189"/>
    </source>
</evidence>
<dbReference type="InterPro" id="IPR016039">
    <property type="entry name" value="Thiolase-like"/>
</dbReference>
<comment type="caution">
    <text evidence="8">The sequence shown here is derived from an EMBL/GenBank/DDBJ whole genome shotgun (WGS) entry which is preliminary data.</text>
</comment>
<dbReference type="SUPFAM" id="SSF53901">
    <property type="entry name" value="Thiolase-like"/>
    <property type="match status" value="2"/>
</dbReference>
<dbReference type="Proteomes" id="UP000618931">
    <property type="component" value="Unassembled WGS sequence"/>
</dbReference>
<evidence type="ECO:0000256" key="2">
    <source>
        <dbReference type="ARBA" id="ARBA00010982"/>
    </source>
</evidence>
<feature type="domain" description="Thiolase N-terminal" evidence="6">
    <location>
        <begin position="6"/>
        <end position="247"/>
    </location>
</feature>
<dbReference type="PANTHER" id="PTHR43853">
    <property type="entry name" value="3-KETOACYL-COA THIOLASE, PEROXISOMAL"/>
    <property type="match status" value="1"/>
</dbReference>
<dbReference type="CDD" id="cd00751">
    <property type="entry name" value="thiolase"/>
    <property type="match status" value="1"/>
</dbReference>
<keyword evidence="3 5" id="KW-0808">Transferase</keyword>
<dbReference type="NCBIfam" id="TIGR01930">
    <property type="entry name" value="AcCoA-C-Actrans"/>
    <property type="match status" value="1"/>
</dbReference>
<feature type="domain" description="Thiolase C-terminal" evidence="7">
    <location>
        <begin position="255"/>
        <end position="377"/>
    </location>
</feature>
<dbReference type="Pfam" id="PF00108">
    <property type="entry name" value="Thiolase_N"/>
    <property type="match status" value="1"/>
</dbReference>
<evidence type="ECO:0000259" key="6">
    <source>
        <dbReference type="Pfam" id="PF00108"/>
    </source>
</evidence>
<dbReference type="Gene3D" id="3.40.47.10">
    <property type="match status" value="1"/>
</dbReference>
<evidence type="ECO:0000313" key="9">
    <source>
        <dbReference type="Proteomes" id="UP000618931"/>
    </source>
</evidence>
<evidence type="ECO:0000313" key="8">
    <source>
        <dbReference type="EMBL" id="MBF9221304.1"/>
    </source>
</evidence>
<evidence type="ECO:0000259" key="7">
    <source>
        <dbReference type="Pfam" id="PF02803"/>
    </source>
</evidence>
<evidence type="ECO:0000256" key="5">
    <source>
        <dbReference type="RuleBase" id="RU003557"/>
    </source>
</evidence>
<dbReference type="PIRSF" id="PIRSF000429">
    <property type="entry name" value="Ac-CoA_Ac_transf"/>
    <property type="match status" value="1"/>
</dbReference>
<evidence type="ECO:0000256" key="3">
    <source>
        <dbReference type="ARBA" id="ARBA00022679"/>
    </source>
</evidence>
<gene>
    <name evidence="8" type="ORF">I2H31_09320</name>
</gene>
<evidence type="ECO:0000256" key="4">
    <source>
        <dbReference type="ARBA" id="ARBA00023315"/>
    </source>
</evidence>